<dbReference type="AlphaFoldDB" id="A0A0L0BUS2"/>
<keyword evidence="3" id="KW-1185">Reference proteome</keyword>
<name>A0A0L0BUS2_LUCCU</name>
<proteinExistence type="predicted"/>
<organism evidence="2 3">
    <name type="scientific">Lucilia cuprina</name>
    <name type="common">Green bottle fly</name>
    <name type="synonym">Australian sheep blowfly</name>
    <dbReference type="NCBI Taxonomy" id="7375"/>
    <lineage>
        <taxon>Eukaryota</taxon>
        <taxon>Metazoa</taxon>
        <taxon>Ecdysozoa</taxon>
        <taxon>Arthropoda</taxon>
        <taxon>Hexapoda</taxon>
        <taxon>Insecta</taxon>
        <taxon>Pterygota</taxon>
        <taxon>Neoptera</taxon>
        <taxon>Endopterygota</taxon>
        <taxon>Diptera</taxon>
        <taxon>Brachycera</taxon>
        <taxon>Muscomorpha</taxon>
        <taxon>Oestroidea</taxon>
        <taxon>Calliphoridae</taxon>
        <taxon>Luciliinae</taxon>
        <taxon>Lucilia</taxon>
    </lineage>
</organism>
<feature type="transmembrane region" description="Helical" evidence="1">
    <location>
        <begin position="175"/>
        <end position="197"/>
    </location>
</feature>
<evidence type="ECO:0000313" key="2">
    <source>
        <dbReference type="EMBL" id="KNC23815.1"/>
    </source>
</evidence>
<keyword evidence="1" id="KW-0472">Membrane</keyword>
<evidence type="ECO:0000313" key="3">
    <source>
        <dbReference type="Proteomes" id="UP000037069"/>
    </source>
</evidence>
<gene>
    <name evidence="2" type="ORF">FF38_01310</name>
</gene>
<evidence type="ECO:0008006" key="4">
    <source>
        <dbReference type="Google" id="ProtNLM"/>
    </source>
</evidence>
<protein>
    <recommendedName>
        <fullName evidence="4">Transmembrane protein</fullName>
    </recommendedName>
</protein>
<evidence type="ECO:0000256" key="1">
    <source>
        <dbReference type="SAM" id="Phobius"/>
    </source>
</evidence>
<feature type="transmembrane region" description="Helical" evidence="1">
    <location>
        <begin position="230"/>
        <end position="252"/>
    </location>
</feature>
<feature type="transmembrane region" description="Helical" evidence="1">
    <location>
        <begin position="96"/>
        <end position="121"/>
    </location>
</feature>
<reference evidence="2 3" key="1">
    <citation type="journal article" date="2015" name="Nat. Commun.">
        <title>Lucilia cuprina genome unlocks parasitic fly biology to underpin future interventions.</title>
        <authorList>
            <person name="Anstead C.A."/>
            <person name="Korhonen P.K."/>
            <person name="Young N.D."/>
            <person name="Hall R.S."/>
            <person name="Jex A.R."/>
            <person name="Murali S.C."/>
            <person name="Hughes D.S."/>
            <person name="Lee S.F."/>
            <person name="Perry T."/>
            <person name="Stroehlein A.J."/>
            <person name="Ansell B.R."/>
            <person name="Breugelmans B."/>
            <person name="Hofmann A."/>
            <person name="Qu J."/>
            <person name="Dugan S."/>
            <person name="Lee S.L."/>
            <person name="Chao H."/>
            <person name="Dinh H."/>
            <person name="Han Y."/>
            <person name="Doddapaneni H.V."/>
            <person name="Worley K.C."/>
            <person name="Muzny D.M."/>
            <person name="Ioannidis P."/>
            <person name="Waterhouse R.M."/>
            <person name="Zdobnov E.M."/>
            <person name="James P.J."/>
            <person name="Bagnall N.H."/>
            <person name="Kotze A.C."/>
            <person name="Gibbs R.A."/>
            <person name="Richards S."/>
            <person name="Batterham P."/>
            <person name="Gasser R.B."/>
        </authorList>
    </citation>
    <scope>NUCLEOTIDE SEQUENCE [LARGE SCALE GENOMIC DNA]</scope>
    <source>
        <strain evidence="2 3">LS</strain>
        <tissue evidence="2">Full body</tissue>
    </source>
</reference>
<keyword evidence="1" id="KW-1133">Transmembrane helix</keyword>
<comment type="caution">
    <text evidence="2">The sequence shown here is derived from an EMBL/GenBank/DDBJ whole genome shotgun (WGS) entry which is preliminary data.</text>
</comment>
<dbReference type="Proteomes" id="UP000037069">
    <property type="component" value="Unassembled WGS sequence"/>
</dbReference>
<accession>A0A0L0BUS2</accession>
<keyword evidence="1" id="KW-0812">Transmembrane</keyword>
<feature type="transmembrane region" description="Helical" evidence="1">
    <location>
        <begin position="133"/>
        <end position="154"/>
    </location>
</feature>
<dbReference type="EMBL" id="JRES01001300">
    <property type="protein sequence ID" value="KNC23815.1"/>
    <property type="molecule type" value="Genomic_DNA"/>
</dbReference>
<sequence>MHSSVSKHSAPMPGVLQTQVRFEHIACSTGQFSSISHSEPKPCLYTHICKSSSYSAYSLHVQRLVSASNSFSHSSELSAISPSSEKNKRKQVGRRFCLCCCLEGLRLLELVDAVVVIVPTFLTFGVNTFNSNASILVCIAISRLFCASLLLAAVGEIDSCFDSVFKSSASVSLKILLLLLLFVLLLLLLLLILDVVLRPLTNLVTTLNSLSLGDDFERFELVSVGVEVCLFALVLVNCPCLLGGAVWLRYLFMPCRTLSPK</sequence>